<protein>
    <recommendedName>
        <fullName evidence="2">protein-tyrosine-phosphatase</fullName>
        <ecNumber evidence="2">3.1.3.48</ecNumber>
    </recommendedName>
</protein>
<dbReference type="Gene3D" id="3.90.190.10">
    <property type="entry name" value="Protein tyrosine phosphatase superfamily"/>
    <property type="match status" value="1"/>
</dbReference>
<evidence type="ECO:0000313" key="8">
    <source>
        <dbReference type="Proteomes" id="UP000218244"/>
    </source>
</evidence>
<accession>A0A169RY32</accession>
<dbReference type="InterPro" id="IPR020422">
    <property type="entry name" value="TYR_PHOSPHATASE_DUAL_dom"/>
</dbReference>
<dbReference type="PANTHER" id="PTHR45848">
    <property type="entry name" value="DUAL SPECIFICITY PROTEIN PHOSPHATASE 12 FAMILY MEMBER"/>
    <property type="match status" value="1"/>
</dbReference>
<dbReference type="InterPro" id="IPR016130">
    <property type="entry name" value="Tyr_Pase_AS"/>
</dbReference>
<dbReference type="SUPFAM" id="SSF52799">
    <property type="entry name" value="(Phosphotyrosine protein) phosphatases II"/>
    <property type="match status" value="1"/>
</dbReference>
<gene>
    <name evidence="7" type="ORF">N24_1820</name>
</gene>
<keyword evidence="3" id="KW-0378">Hydrolase</keyword>
<evidence type="ECO:0000259" key="6">
    <source>
        <dbReference type="PROSITE" id="PS50056"/>
    </source>
</evidence>
<evidence type="ECO:0000256" key="4">
    <source>
        <dbReference type="ARBA" id="ARBA00022912"/>
    </source>
</evidence>
<dbReference type="InterPro" id="IPR000387">
    <property type="entry name" value="Tyr_Pase_dom"/>
</dbReference>
<dbReference type="GO" id="GO:0008138">
    <property type="term" value="F:protein tyrosine/serine/threonine phosphatase activity"/>
    <property type="evidence" value="ECO:0007669"/>
    <property type="project" value="TreeGrafter"/>
</dbReference>
<feature type="domain" description="Tyrosine-protein phosphatase" evidence="5">
    <location>
        <begin position="24"/>
        <end position="160"/>
    </location>
</feature>
<proteinExistence type="inferred from homology"/>
<comment type="similarity">
    <text evidence="1">Belongs to the protein-tyrosine phosphatase family. Non-receptor class dual specificity subfamily.</text>
</comment>
<dbReference type="AlphaFoldDB" id="A0A169RY32"/>
<evidence type="ECO:0000313" key="7">
    <source>
        <dbReference type="EMBL" id="BAU96082.1"/>
    </source>
</evidence>
<name>A0A169RY32_9CORY</name>
<dbReference type="InterPro" id="IPR000340">
    <property type="entry name" value="Dual-sp_phosphatase_cat-dom"/>
</dbReference>
<evidence type="ECO:0000256" key="2">
    <source>
        <dbReference type="ARBA" id="ARBA00013064"/>
    </source>
</evidence>
<evidence type="ECO:0000256" key="1">
    <source>
        <dbReference type="ARBA" id="ARBA00008601"/>
    </source>
</evidence>
<keyword evidence="4" id="KW-0904">Protein phosphatase</keyword>
<dbReference type="PROSITE" id="PS50054">
    <property type="entry name" value="TYR_PHOSPHATASE_DUAL"/>
    <property type="match status" value="1"/>
</dbReference>
<dbReference type="KEGG" id="csur:N24_1820"/>
<dbReference type="Proteomes" id="UP000218244">
    <property type="component" value="Chromosome"/>
</dbReference>
<evidence type="ECO:0000256" key="3">
    <source>
        <dbReference type="ARBA" id="ARBA00022801"/>
    </source>
</evidence>
<evidence type="ECO:0000259" key="5">
    <source>
        <dbReference type="PROSITE" id="PS50054"/>
    </source>
</evidence>
<dbReference type="PROSITE" id="PS00383">
    <property type="entry name" value="TYR_PHOSPHATASE_1"/>
    <property type="match status" value="1"/>
</dbReference>
<sequence>MSAVDLYQARIPFQRDGVRCDHTMITRIQAGLHLGGCRAAGLLPVPAHIDHIVRLTTTDFYDLDSAPQLLSNTVLDVLDTTTQDLSALWPVAEHIATTVPESEDVLIHCQMGINRSAALMARVLMLRNSCTADEAVALLRARRSPFVLFNEHFVEQLQKL</sequence>
<dbReference type="InterPro" id="IPR029021">
    <property type="entry name" value="Prot-tyrosine_phosphatase-like"/>
</dbReference>
<dbReference type="Pfam" id="PF00782">
    <property type="entry name" value="DSPc"/>
    <property type="match status" value="1"/>
</dbReference>
<dbReference type="SMART" id="SM00195">
    <property type="entry name" value="DSPc"/>
    <property type="match status" value="1"/>
</dbReference>
<dbReference type="CDD" id="cd14498">
    <property type="entry name" value="DSP"/>
    <property type="match status" value="1"/>
</dbReference>
<organism evidence="7 8">
    <name type="scientific">Corynebacterium suranareeae</name>
    <dbReference type="NCBI Taxonomy" id="2506452"/>
    <lineage>
        <taxon>Bacteria</taxon>
        <taxon>Bacillati</taxon>
        <taxon>Actinomycetota</taxon>
        <taxon>Actinomycetes</taxon>
        <taxon>Mycobacteriales</taxon>
        <taxon>Corynebacteriaceae</taxon>
        <taxon>Corynebacterium</taxon>
    </lineage>
</organism>
<reference evidence="7 8" key="1">
    <citation type="submission" date="2016-02" db="EMBL/GenBank/DDBJ databases">
        <title>Corynebacterium glutamicum N24 whole genome sequencing project.</title>
        <authorList>
            <person name="Matsutani M."/>
            <person name="Nangtapong N."/>
            <person name="Yakushi T."/>
            <person name="Matsushita K."/>
        </authorList>
    </citation>
    <scope>NUCLEOTIDE SEQUENCE [LARGE SCALE GENOMIC DNA]</scope>
    <source>
        <strain evidence="7 8">N24</strain>
    </source>
</reference>
<dbReference type="RefSeq" id="WP_096456324.1">
    <property type="nucleotide sequence ID" value="NZ_AP017369.1"/>
</dbReference>
<dbReference type="EC" id="3.1.3.48" evidence="2"/>
<keyword evidence="8" id="KW-1185">Reference proteome</keyword>
<dbReference type="GO" id="GO:0004725">
    <property type="term" value="F:protein tyrosine phosphatase activity"/>
    <property type="evidence" value="ECO:0007669"/>
    <property type="project" value="UniProtKB-EC"/>
</dbReference>
<dbReference type="PROSITE" id="PS50056">
    <property type="entry name" value="TYR_PHOSPHATASE_2"/>
    <property type="match status" value="1"/>
</dbReference>
<dbReference type="PANTHER" id="PTHR45848:SF4">
    <property type="entry name" value="DUAL SPECIFICITY PROTEIN PHOSPHATASE 12"/>
    <property type="match status" value="1"/>
</dbReference>
<dbReference type="EMBL" id="AP017369">
    <property type="protein sequence ID" value="BAU96082.1"/>
    <property type="molecule type" value="Genomic_DNA"/>
</dbReference>
<feature type="domain" description="Tyrosine specific protein phosphatases" evidence="6">
    <location>
        <begin position="72"/>
        <end position="154"/>
    </location>
</feature>